<protein>
    <submittedName>
        <fullName evidence="1">Uncharacterized protein</fullName>
    </submittedName>
</protein>
<keyword evidence="2" id="KW-1185">Reference proteome</keyword>
<dbReference type="EMBL" id="CASHSV030000615">
    <property type="protein sequence ID" value="CAJ2670008.1"/>
    <property type="molecule type" value="Genomic_DNA"/>
</dbReference>
<reference evidence="1" key="1">
    <citation type="submission" date="2023-10" db="EMBL/GenBank/DDBJ databases">
        <authorList>
            <person name="Rodriguez Cubillos JULIANA M."/>
            <person name="De Vega J."/>
        </authorList>
    </citation>
    <scope>NUCLEOTIDE SEQUENCE</scope>
</reference>
<dbReference type="Proteomes" id="UP001177021">
    <property type="component" value="Unassembled WGS sequence"/>
</dbReference>
<comment type="caution">
    <text evidence="1">The sequence shown here is derived from an EMBL/GenBank/DDBJ whole genome shotgun (WGS) entry which is preliminary data.</text>
</comment>
<evidence type="ECO:0000313" key="1">
    <source>
        <dbReference type="EMBL" id="CAJ2670008.1"/>
    </source>
</evidence>
<sequence length="66" mass="7508">MAETLKFAYIVILFVSLFIIAVVGLKECDTDEDCAKLYVNIKPELLRCMENHCFGHGFHPDFGIDL</sequence>
<gene>
    <name evidence="1" type="ORF">MILVUS5_LOCUS34110</name>
</gene>
<accession>A0ACB0LNQ7</accession>
<evidence type="ECO:0000313" key="2">
    <source>
        <dbReference type="Proteomes" id="UP001177021"/>
    </source>
</evidence>
<organism evidence="1 2">
    <name type="scientific">Trifolium pratense</name>
    <name type="common">Red clover</name>
    <dbReference type="NCBI Taxonomy" id="57577"/>
    <lineage>
        <taxon>Eukaryota</taxon>
        <taxon>Viridiplantae</taxon>
        <taxon>Streptophyta</taxon>
        <taxon>Embryophyta</taxon>
        <taxon>Tracheophyta</taxon>
        <taxon>Spermatophyta</taxon>
        <taxon>Magnoliopsida</taxon>
        <taxon>eudicotyledons</taxon>
        <taxon>Gunneridae</taxon>
        <taxon>Pentapetalae</taxon>
        <taxon>rosids</taxon>
        <taxon>fabids</taxon>
        <taxon>Fabales</taxon>
        <taxon>Fabaceae</taxon>
        <taxon>Papilionoideae</taxon>
        <taxon>50 kb inversion clade</taxon>
        <taxon>NPAAA clade</taxon>
        <taxon>Hologalegina</taxon>
        <taxon>IRL clade</taxon>
        <taxon>Trifolieae</taxon>
        <taxon>Trifolium</taxon>
    </lineage>
</organism>
<proteinExistence type="predicted"/>
<name>A0ACB0LNQ7_TRIPR</name>